<name>A0AA40FIQ0_9HYME</name>
<feature type="compositionally biased region" description="Polar residues" evidence="1">
    <location>
        <begin position="60"/>
        <end position="70"/>
    </location>
</feature>
<accession>A0AA40FIQ0</accession>
<reference evidence="2" key="1">
    <citation type="submission" date="2021-10" db="EMBL/GenBank/DDBJ databases">
        <title>Melipona bicolor Genome sequencing and assembly.</title>
        <authorList>
            <person name="Araujo N.S."/>
            <person name="Arias M.C."/>
        </authorList>
    </citation>
    <scope>NUCLEOTIDE SEQUENCE</scope>
    <source>
        <strain evidence="2">USP_2M_L1-L4_2017</strain>
        <tissue evidence="2">Whole body</tissue>
    </source>
</reference>
<feature type="non-terminal residue" evidence="2">
    <location>
        <position position="1"/>
    </location>
</feature>
<keyword evidence="3" id="KW-1185">Reference proteome</keyword>
<comment type="caution">
    <text evidence="2">The sequence shown here is derived from an EMBL/GenBank/DDBJ whole genome shotgun (WGS) entry which is preliminary data.</text>
</comment>
<dbReference type="EMBL" id="JAHYIQ010000036">
    <property type="protein sequence ID" value="KAK1119578.1"/>
    <property type="molecule type" value="Genomic_DNA"/>
</dbReference>
<sequence>ERPASLVFARSSHFRPPLNVRRSDARYDENLFTPSQKLSAEHGNLIHAWKRGEKEKEEATSANSGTLSIA</sequence>
<protein>
    <submittedName>
        <fullName evidence="2">Uncharacterized protein</fullName>
    </submittedName>
</protein>
<proteinExistence type="predicted"/>
<evidence type="ECO:0000256" key="1">
    <source>
        <dbReference type="SAM" id="MobiDB-lite"/>
    </source>
</evidence>
<dbReference type="AlphaFoldDB" id="A0AA40FIQ0"/>
<evidence type="ECO:0000313" key="2">
    <source>
        <dbReference type="EMBL" id="KAK1119578.1"/>
    </source>
</evidence>
<organism evidence="2 3">
    <name type="scientific">Melipona bicolor</name>
    <dbReference type="NCBI Taxonomy" id="60889"/>
    <lineage>
        <taxon>Eukaryota</taxon>
        <taxon>Metazoa</taxon>
        <taxon>Ecdysozoa</taxon>
        <taxon>Arthropoda</taxon>
        <taxon>Hexapoda</taxon>
        <taxon>Insecta</taxon>
        <taxon>Pterygota</taxon>
        <taxon>Neoptera</taxon>
        <taxon>Endopterygota</taxon>
        <taxon>Hymenoptera</taxon>
        <taxon>Apocrita</taxon>
        <taxon>Aculeata</taxon>
        <taxon>Apoidea</taxon>
        <taxon>Anthophila</taxon>
        <taxon>Apidae</taxon>
        <taxon>Melipona</taxon>
    </lineage>
</organism>
<gene>
    <name evidence="2" type="ORF">K0M31_013402</name>
</gene>
<dbReference type="Proteomes" id="UP001177670">
    <property type="component" value="Unassembled WGS sequence"/>
</dbReference>
<feature type="region of interest" description="Disordered" evidence="1">
    <location>
        <begin position="51"/>
        <end position="70"/>
    </location>
</feature>
<evidence type="ECO:0000313" key="3">
    <source>
        <dbReference type="Proteomes" id="UP001177670"/>
    </source>
</evidence>